<evidence type="ECO:0000259" key="8">
    <source>
        <dbReference type="Pfam" id="PF14609"/>
    </source>
</evidence>
<dbReference type="GO" id="GO:0051225">
    <property type="term" value="P:spindle assembly"/>
    <property type="evidence" value="ECO:0007669"/>
    <property type="project" value="TreeGrafter"/>
</dbReference>
<dbReference type="Pfam" id="PF17681">
    <property type="entry name" value="GCP_N_terminal"/>
    <property type="match status" value="1"/>
</dbReference>
<feature type="domain" description="Gamma tubulin complex component C-terminal" evidence="7">
    <location>
        <begin position="578"/>
        <end position="821"/>
    </location>
</feature>
<dbReference type="GO" id="GO:0005816">
    <property type="term" value="C:spindle pole body"/>
    <property type="evidence" value="ECO:0007669"/>
    <property type="project" value="UniProtKB-ARBA"/>
</dbReference>
<dbReference type="GO" id="GO:0000930">
    <property type="term" value="C:gamma-tubulin complex"/>
    <property type="evidence" value="ECO:0007669"/>
    <property type="project" value="TreeGrafter"/>
</dbReference>
<dbReference type="InterPro" id="IPR042241">
    <property type="entry name" value="GCP_C_sf"/>
</dbReference>
<sequence length="890" mass="101424">MSHIAKIGALTDELVTTLTGLTPKNNPTRFSACRESAVRSFRYGNYPRVNQFDVEQNLVGLEEKFRVYNKDGLANAFRQRLDELGAQSTKWTPEILHLLLELSDRPVHKSRLKDLEFLSPPEVHVEPTYKWKDLVKDDPLLRDKIWRNIDYTQDSSEDDDLYSDSDFEPPSPTDTTQSSVSGIHASHPSDLAIAIDPTSLSRLHKEQFWRATRRKPLSVVDAYFEKPPTFPITDLQAIRETLFMLRGLPTTLYSGLDKAATKDSKYASPPSNPNTVEAIIRPASGFILSGVSHHVFYNILDKFSSYGTSLKLLRTWTPVDKRLPLLQRLHEQFQTRLRELDEIFSSLEEPYLAPMSDVIVSLAATEHAVGSRMLPFETLAKLVQEHHKSPPFRWLEALYDETCKFQLAENNDMYEFMGSIFFECFAIYLRPIKTWMEDGELKEGSGFFVKEDVKNNDRMRIWEKYTIQNDETGAPYQTPKFLRTSAHKILTSGKSIVVLKELQQYRYMRLAWESMEPVLSFQTVCGDHGNSLLPFTELFDSAFEAWITSKHRSTSSILRTELVESHHLGTVIDGLDTVYFMTNGAISNAFTSSIFDDLSRGTEEWNNPFSLTSHLRSTMGHGVGRQRISIKTAPSTADVFTARRTVKSLATIEICYDIPWKVALVIRPITLNAYKCIAIFLLQIRRASYILSGSQSRTTSAPPLYYGLRTKLLWFSNTLYSYLTDIVLRISMEEMRKNMATADEVDDMIEIHENFLKKVTTQALLGQRLELIHKTILQILDLAIALEDAQAMHALPTTSPTKVMPEEAETDSDSDSSSDSEDEGDLSIFPDQKDTPYPERLRFIKTELDRLSRFVLVGLRGVARVGQESNWDILVEKMECGLSDGEGRRV</sequence>
<evidence type="ECO:0000256" key="1">
    <source>
        <dbReference type="ARBA" id="ARBA00010337"/>
    </source>
</evidence>
<evidence type="ECO:0000256" key="4">
    <source>
        <dbReference type="ARBA" id="ARBA00023212"/>
    </source>
</evidence>
<dbReference type="GO" id="GO:0051011">
    <property type="term" value="F:microtubule minus-end binding"/>
    <property type="evidence" value="ECO:0007669"/>
    <property type="project" value="TreeGrafter"/>
</dbReference>
<evidence type="ECO:0000256" key="2">
    <source>
        <dbReference type="ARBA" id="ARBA00022490"/>
    </source>
</evidence>
<dbReference type="EMBL" id="KV460232">
    <property type="protein sequence ID" value="OBT95915.1"/>
    <property type="molecule type" value="Genomic_DNA"/>
</dbReference>
<dbReference type="Gene3D" id="1.20.120.1900">
    <property type="entry name" value="Gamma-tubulin complex, C-terminal domain"/>
    <property type="match status" value="1"/>
</dbReference>
<dbReference type="AlphaFoldDB" id="A0A1B8GJB5"/>
<dbReference type="Proteomes" id="UP000091956">
    <property type="component" value="Unassembled WGS sequence"/>
</dbReference>
<dbReference type="GO" id="GO:0000922">
    <property type="term" value="C:spindle pole"/>
    <property type="evidence" value="ECO:0007669"/>
    <property type="project" value="InterPro"/>
</dbReference>
<evidence type="ECO:0000256" key="6">
    <source>
        <dbReference type="SAM" id="MobiDB-lite"/>
    </source>
</evidence>
<feature type="region of interest" description="Disordered" evidence="6">
    <location>
        <begin position="156"/>
        <end position="183"/>
    </location>
</feature>
<feature type="compositionally biased region" description="Acidic residues" evidence="6">
    <location>
        <begin position="156"/>
        <end position="167"/>
    </location>
</feature>
<protein>
    <recommendedName>
        <fullName evidence="5">Spindle pole body component</fullName>
    </recommendedName>
</protein>
<dbReference type="GeneID" id="28839475"/>
<keyword evidence="3 5" id="KW-0493">Microtubule</keyword>
<dbReference type="InterPro" id="IPR007259">
    <property type="entry name" value="GCP"/>
</dbReference>
<name>A0A1B8GJB5_9PEZI</name>
<dbReference type="OrthoDB" id="66546at2759"/>
<evidence type="ECO:0000259" key="9">
    <source>
        <dbReference type="Pfam" id="PF17681"/>
    </source>
</evidence>
<dbReference type="InterPro" id="IPR032797">
    <property type="entry name" value="Mod21_N"/>
</dbReference>
<dbReference type="Pfam" id="PF14609">
    <property type="entry name" value="GCP5-Mod21_N"/>
    <property type="match status" value="1"/>
</dbReference>
<feature type="domain" description="Gamma tubulin complex component protein N-terminal" evidence="9">
    <location>
        <begin position="238"/>
        <end position="558"/>
    </location>
</feature>
<dbReference type="InterPro" id="IPR059169">
    <property type="entry name" value="GCP5_N_ext"/>
</dbReference>
<dbReference type="STRING" id="342668.A0A1B8GJB5"/>
<proteinExistence type="inferred from homology"/>
<evidence type="ECO:0000313" key="11">
    <source>
        <dbReference type="Proteomes" id="UP000091956"/>
    </source>
</evidence>
<reference evidence="11" key="2">
    <citation type="journal article" date="2018" name="Nat. Commun.">
        <title>Extreme sensitivity to ultraviolet light in the fungal pathogen causing white-nose syndrome of bats.</title>
        <authorList>
            <person name="Palmer J.M."/>
            <person name="Drees K.P."/>
            <person name="Foster J.T."/>
            <person name="Lindner D.L."/>
        </authorList>
    </citation>
    <scope>NUCLEOTIDE SEQUENCE [LARGE SCALE GENOMIC DNA]</scope>
    <source>
        <strain evidence="11">UAMH 10579</strain>
    </source>
</reference>
<dbReference type="InterPro" id="IPR040457">
    <property type="entry name" value="GCP_C"/>
</dbReference>
<dbReference type="InterPro" id="IPR041470">
    <property type="entry name" value="GCP_N"/>
</dbReference>
<evidence type="ECO:0000259" key="7">
    <source>
        <dbReference type="Pfam" id="PF04130"/>
    </source>
</evidence>
<reference evidence="10 11" key="1">
    <citation type="submission" date="2016-03" db="EMBL/GenBank/DDBJ databases">
        <title>Comparative genomics of Pseudogymnoascus destructans, the fungus causing white-nose syndrome of bats.</title>
        <authorList>
            <person name="Palmer J.M."/>
            <person name="Drees K.P."/>
            <person name="Foster J.T."/>
            <person name="Lindner D.L."/>
        </authorList>
    </citation>
    <scope>NUCLEOTIDE SEQUENCE [LARGE SCALE GENOMIC DNA]</scope>
    <source>
        <strain evidence="10 11">UAMH 10579</strain>
    </source>
</reference>
<dbReference type="GO" id="GO:0043015">
    <property type="term" value="F:gamma-tubulin binding"/>
    <property type="evidence" value="ECO:0007669"/>
    <property type="project" value="InterPro"/>
</dbReference>
<feature type="domain" description="Gamma-Tubulin ring complex non-core subunit mod21 N-terminal" evidence="8">
    <location>
        <begin position="67"/>
        <end position="158"/>
    </location>
</feature>
<dbReference type="GO" id="GO:0051321">
    <property type="term" value="P:meiotic cell cycle"/>
    <property type="evidence" value="ECO:0007669"/>
    <property type="project" value="TreeGrafter"/>
</dbReference>
<evidence type="ECO:0000256" key="5">
    <source>
        <dbReference type="RuleBase" id="RU363050"/>
    </source>
</evidence>
<dbReference type="CDD" id="cd22572">
    <property type="entry name" value="GCP5_NTD"/>
    <property type="match status" value="1"/>
</dbReference>
<dbReference type="Pfam" id="PF04130">
    <property type="entry name" value="GCP_C_terminal"/>
    <property type="match status" value="1"/>
</dbReference>
<dbReference type="GO" id="GO:0031122">
    <property type="term" value="P:cytoplasmic microtubule organization"/>
    <property type="evidence" value="ECO:0007669"/>
    <property type="project" value="TreeGrafter"/>
</dbReference>
<accession>A0A1B8GJB5</accession>
<evidence type="ECO:0000256" key="3">
    <source>
        <dbReference type="ARBA" id="ARBA00022701"/>
    </source>
</evidence>
<dbReference type="PANTHER" id="PTHR19302">
    <property type="entry name" value="GAMMA TUBULIN COMPLEX PROTEIN"/>
    <property type="match status" value="1"/>
</dbReference>
<evidence type="ECO:0000313" key="10">
    <source>
        <dbReference type="EMBL" id="OBT95915.1"/>
    </source>
</evidence>
<comment type="similarity">
    <text evidence="1 5">Belongs to the TUBGCP family.</text>
</comment>
<dbReference type="GO" id="GO:0000278">
    <property type="term" value="P:mitotic cell cycle"/>
    <property type="evidence" value="ECO:0007669"/>
    <property type="project" value="TreeGrafter"/>
</dbReference>
<keyword evidence="4 5" id="KW-0206">Cytoskeleton</keyword>
<gene>
    <name evidence="10" type="ORF">VE01_06089</name>
</gene>
<feature type="compositionally biased region" description="Acidic residues" evidence="6">
    <location>
        <begin position="806"/>
        <end position="825"/>
    </location>
</feature>
<comment type="subcellular location">
    <subcellularLocation>
        <location evidence="5">Cytoplasm</location>
        <location evidence="5">Cytoskeleton</location>
        <location evidence="5">Microtubule organizing center</location>
    </subcellularLocation>
</comment>
<organism evidence="10 11">
    <name type="scientific">Pseudogymnoascus verrucosus</name>
    <dbReference type="NCBI Taxonomy" id="342668"/>
    <lineage>
        <taxon>Eukaryota</taxon>
        <taxon>Fungi</taxon>
        <taxon>Dikarya</taxon>
        <taxon>Ascomycota</taxon>
        <taxon>Pezizomycotina</taxon>
        <taxon>Leotiomycetes</taxon>
        <taxon>Thelebolales</taxon>
        <taxon>Thelebolaceae</taxon>
        <taxon>Pseudogymnoascus</taxon>
    </lineage>
</organism>
<feature type="region of interest" description="Disordered" evidence="6">
    <location>
        <begin position="796"/>
        <end position="834"/>
    </location>
</feature>
<dbReference type="RefSeq" id="XP_018129648.1">
    <property type="nucleotide sequence ID" value="XM_018275543.2"/>
</dbReference>
<dbReference type="GO" id="GO:0005874">
    <property type="term" value="C:microtubule"/>
    <property type="evidence" value="ECO:0007669"/>
    <property type="project" value="UniProtKB-KW"/>
</dbReference>
<keyword evidence="2 5" id="KW-0963">Cytoplasm</keyword>
<dbReference type="GO" id="GO:0007020">
    <property type="term" value="P:microtubule nucleation"/>
    <property type="evidence" value="ECO:0007669"/>
    <property type="project" value="InterPro"/>
</dbReference>
<dbReference type="PANTHER" id="PTHR19302:SF33">
    <property type="entry name" value="GAMMA-TUBULIN COMPLEX COMPONENT 5"/>
    <property type="match status" value="1"/>
</dbReference>
<keyword evidence="11" id="KW-1185">Reference proteome</keyword>